<dbReference type="OrthoDB" id="428480at2759"/>
<feature type="domain" description="GH29D-like beta-sandwich" evidence="10">
    <location>
        <begin position="540"/>
        <end position="597"/>
    </location>
</feature>
<dbReference type="Pfam" id="PF02838">
    <property type="entry name" value="Glyco_hydro_20b"/>
    <property type="match status" value="1"/>
</dbReference>
<feature type="region of interest" description="Disordered" evidence="7">
    <location>
        <begin position="669"/>
        <end position="702"/>
    </location>
</feature>
<keyword evidence="5" id="KW-0326">Glycosidase</keyword>
<feature type="domain" description="Glycoside hydrolase family 20 catalytic" evidence="8">
    <location>
        <begin position="153"/>
        <end position="494"/>
    </location>
</feature>
<dbReference type="PANTHER" id="PTHR22600:SF57">
    <property type="entry name" value="BETA-N-ACETYLHEXOSAMINIDASE"/>
    <property type="match status" value="1"/>
</dbReference>
<evidence type="ECO:0000313" key="11">
    <source>
        <dbReference type="EMBL" id="CAF1021858.1"/>
    </source>
</evidence>
<dbReference type="GO" id="GO:0030203">
    <property type="term" value="P:glycosaminoglycan metabolic process"/>
    <property type="evidence" value="ECO:0007669"/>
    <property type="project" value="TreeGrafter"/>
</dbReference>
<gene>
    <name evidence="11" type="ORF">EDS130_LOCUS15939</name>
</gene>
<evidence type="ECO:0000259" key="8">
    <source>
        <dbReference type="Pfam" id="PF00728"/>
    </source>
</evidence>
<dbReference type="Gene3D" id="3.20.20.80">
    <property type="entry name" value="Glycosidases"/>
    <property type="match status" value="1"/>
</dbReference>
<evidence type="ECO:0000256" key="1">
    <source>
        <dbReference type="ARBA" id="ARBA00001231"/>
    </source>
</evidence>
<keyword evidence="4" id="KW-0378">Hydrolase</keyword>
<dbReference type="CDD" id="cd06563">
    <property type="entry name" value="GH20_chitobiase-like"/>
    <property type="match status" value="1"/>
</dbReference>
<evidence type="ECO:0000259" key="10">
    <source>
        <dbReference type="Pfam" id="PF13290"/>
    </source>
</evidence>
<dbReference type="InterPro" id="IPR029018">
    <property type="entry name" value="Hex-like_dom2"/>
</dbReference>
<comment type="caution">
    <text evidence="11">The sequence shown here is derived from an EMBL/GenBank/DDBJ whole genome shotgun (WGS) entry which is preliminary data.</text>
</comment>
<dbReference type="InterPro" id="IPR025705">
    <property type="entry name" value="Beta_hexosaminidase_sua/sub"/>
</dbReference>
<protein>
    <recommendedName>
        <fullName evidence="3">beta-N-acetylhexosaminidase</fullName>
        <ecNumber evidence="3">3.2.1.52</ecNumber>
    </recommendedName>
</protein>
<dbReference type="AlphaFoldDB" id="A0A814IBY6"/>
<feature type="domain" description="Beta-hexosaminidase bacterial type N-terminal" evidence="9">
    <location>
        <begin position="23"/>
        <end position="149"/>
    </location>
</feature>
<evidence type="ECO:0000259" key="9">
    <source>
        <dbReference type="Pfam" id="PF02838"/>
    </source>
</evidence>
<dbReference type="InterPro" id="IPR017853">
    <property type="entry name" value="GH"/>
</dbReference>
<evidence type="ECO:0000256" key="5">
    <source>
        <dbReference type="ARBA" id="ARBA00023295"/>
    </source>
</evidence>
<organism evidence="11 12">
    <name type="scientific">Adineta ricciae</name>
    <name type="common">Rotifer</name>
    <dbReference type="NCBI Taxonomy" id="249248"/>
    <lineage>
        <taxon>Eukaryota</taxon>
        <taxon>Metazoa</taxon>
        <taxon>Spiralia</taxon>
        <taxon>Gnathifera</taxon>
        <taxon>Rotifera</taxon>
        <taxon>Eurotatoria</taxon>
        <taxon>Bdelloidea</taxon>
        <taxon>Adinetida</taxon>
        <taxon>Adinetidae</taxon>
        <taxon>Adineta</taxon>
    </lineage>
</organism>
<dbReference type="InterPro" id="IPR015882">
    <property type="entry name" value="HEX_bac_N"/>
</dbReference>
<dbReference type="SUPFAM" id="SSF55545">
    <property type="entry name" value="beta-N-acetylhexosaminidase-like domain"/>
    <property type="match status" value="1"/>
</dbReference>
<dbReference type="EMBL" id="CAJNOJ010000068">
    <property type="protein sequence ID" value="CAF1021858.1"/>
    <property type="molecule type" value="Genomic_DNA"/>
</dbReference>
<evidence type="ECO:0000256" key="4">
    <source>
        <dbReference type="ARBA" id="ARBA00022801"/>
    </source>
</evidence>
<dbReference type="InterPro" id="IPR015883">
    <property type="entry name" value="Glyco_hydro_20_cat"/>
</dbReference>
<dbReference type="GO" id="GO:0004563">
    <property type="term" value="F:beta-N-acetylhexosaminidase activity"/>
    <property type="evidence" value="ECO:0007669"/>
    <property type="project" value="UniProtKB-EC"/>
</dbReference>
<dbReference type="SUPFAM" id="SSF51445">
    <property type="entry name" value="(Trans)glycosidases"/>
    <property type="match status" value="1"/>
</dbReference>
<evidence type="ECO:0000256" key="7">
    <source>
        <dbReference type="SAM" id="MobiDB-lite"/>
    </source>
</evidence>
<dbReference type="PANTHER" id="PTHR22600">
    <property type="entry name" value="BETA-HEXOSAMINIDASE"/>
    <property type="match status" value="1"/>
</dbReference>
<dbReference type="InterPro" id="IPR059177">
    <property type="entry name" value="GH29D-like_dom"/>
</dbReference>
<name>A0A814IBY6_ADIRI</name>
<accession>A0A814IBY6</accession>
<evidence type="ECO:0000256" key="6">
    <source>
        <dbReference type="PIRSR" id="PIRSR625705-1"/>
    </source>
</evidence>
<proteinExistence type="inferred from homology"/>
<dbReference type="GO" id="GO:0005975">
    <property type="term" value="P:carbohydrate metabolic process"/>
    <property type="evidence" value="ECO:0007669"/>
    <property type="project" value="InterPro"/>
</dbReference>
<dbReference type="PRINTS" id="PR00738">
    <property type="entry name" value="GLHYDRLASE20"/>
</dbReference>
<comment type="similarity">
    <text evidence="2">Belongs to the glycosyl hydrolase 20 family.</text>
</comment>
<comment type="catalytic activity">
    <reaction evidence="1">
        <text>Hydrolysis of terminal non-reducing N-acetyl-D-hexosamine residues in N-acetyl-beta-D-hexosaminides.</text>
        <dbReference type="EC" id="3.2.1.52"/>
    </reaction>
</comment>
<dbReference type="Gene3D" id="3.30.379.10">
    <property type="entry name" value="Chitobiase/beta-hexosaminidase domain 2-like"/>
    <property type="match status" value="1"/>
</dbReference>
<sequence length="808" mass="87767">MLFPAILAGTAAMAAPAADTGFSIIPAPLHIQSGKGSFMLTPQTRILTESGNAALQQVAKELAAGIRRQSGLSLTVGALGKMAPANAIVLRLQADTLGNEGYRLSVKPGLVTATASQPAGVFYAAQTILQLLPTGVAKTPALPAAEIADKPRFGWRGLMLDVGRYYFPVDYLKKYIDYMALHKLNTFHWHLTEDHGWRIEIKKYPRLTTVGAWRNGTQFTNNRVNNHPHGGYYTQEEIKEVVAYAQSKFITVVPEIEMPGHSLAALAAYPELSCSGGPFKMPVNWGIQKDVYCAGNDKTFTFLEDVLTEVAALFPGEIIHIGGDECPKDRWKACPKCQQRIKANNLKDEHELQSYFITRIEKFLQTKGKRIIGWDEILEGGLAPNAAVMSWRGTEGGIQAARLLHPVVMTPNQFMYFDYYQGETYLEPYCIGGFLPLRKVYEYEPVPAELTAAEAKYIVGVQGNVWGEYIHSPEKSDYMTFPRAAAMAETGWSSAGNKNWDDFARRMESQYRRYEKAGIGYAASAYNVMFKVQADSARNKAVVTLTTDSYRPVIRYTTNSSEPTAASPRYQQPIEVTMPVNIKAAVFEGNRVRGKTVSAAAPFQIRCAHRIATIGHARAARGLRIGRSAQNLSPLSGRGSPRSPAPATAACAARGLAITAGLRTRRAAAPAPAIKRCRGASGPHLPPVRRDDGALPAAAPPASSAPVFPASAAECHRVPGRLPGRSGSGCCPRWGRIPPHAALPRTIVPALNASVAFGAHDEIMGVELKTVLHRGIVYFGAQLAAAHEVIAVEPGGVRNPDQLRRGFL</sequence>
<dbReference type="EC" id="3.2.1.52" evidence="3"/>
<evidence type="ECO:0000313" key="12">
    <source>
        <dbReference type="Proteomes" id="UP000663852"/>
    </source>
</evidence>
<evidence type="ECO:0000256" key="2">
    <source>
        <dbReference type="ARBA" id="ARBA00006285"/>
    </source>
</evidence>
<dbReference type="Pfam" id="PF13290">
    <property type="entry name" value="CHB_HEX_C_1"/>
    <property type="match status" value="1"/>
</dbReference>
<dbReference type="GO" id="GO:0016020">
    <property type="term" value="C:membrane"/>
    <property type="evidence" value="ECO:0007669"/>
    <property type="project" value="TreeGrafter"/>
</dbReference>
<feature type="active site" description="Proton donor" evidence="6">
    <location>
        <position position="325"/>
    </location>
</feature>
<dbReference type="Proteomes" id="UP000663852">
    <property type="component" value="Unassembled WGS sequence"/>
</dbReference>
<evidence type="ECO:0000256" key="3">
    <source>
        <dbReference type="ARBA" id="ARBA00012663"/>
    </source>
</evidence>
<reference evidence="11" key="1">
    <citation type="submission" date="2021-02" db="EMBL/GenBank/DDBJ databases">
        <authorList>
            <person name="Nowell W R."/>
        </authorList>
    </citation>
    <scope>NUCLEOTIDE SEQUENCE</scope>
</reference>
<dbReference type="Pfam" id="PF00728">
    <property type="entry name" value="Glyco_hydro_20"/>
    <property type="match status" value="1"/>
</dbReference>